<sequence length="200" mass="22191">MSPGSSTESYPAFARIGLRENPGKSLNQVTCPDRDSNPGHLVSRPDALTVTPQVWTCDSCFTSRRAIVEDLSVISNYGASHSSRMINSLLKLAMKTLNQVRAFPPQAQNCSIFTKAGRPVDIVCAPLPELIVIDFVINARPLLSRKEWRRKNDAETDQEEEKELVGSLAEKKLPTEGCTGRNGEREKSSGQKKISDDRRY</sequence>
<comment type="caution">
    <text evidence="2">The sequence shown here is derived from an EMBL/GenBank/DDBJ whole genome shotgun (WGS) entry which is preliminary data.</text>
</comment>
<gene>
    <name evidence="2" type="ORF">ANN_15110</name>
</gene>
<feature type="region of interest" description="Disordered" evidence="1">
    <location>
        <begin position="149"/>
        <end position="200"/>
    </location>
</feature>
<accession>A0ABQ8SY62</accession>
<evidence type="ECO:0000256" key="1">
    <source>
        <dbReference type="SAM" id="MobiDB-lite"/>
    </source>
</evidence>
<evidence type="ECO:0000313" key="3">
    <source>
        <dbReference type="Proteomes" id="UP001148838"/>
    </source>
</evidence>
<reference evidence="2 3" key="1">
    <citation type="journal article" date="2022" name="Allergy">
        <title>Genome assembly and annotation of Periplaneta americana reveal a comprehensive cockroach allergen profile.</title>
        <authorList>
            <person name="Wang L."/>
            <person name="Xiong Q."/>
            <person name="Saelim N."/>
            <person name="Wang L."/>
            <person name="Nong W."/>
            <person name="Wan A.T."/>
            <person name="Shi M."/>
            <person name="Liu X."/>
            <person name="Cao Q."/>
            <person name="Hui J.H.L."/>
            <person name="Sookrung N."/>
            <person name="Leung T.F."/>
            <person name="Tungtrongchitr A."/>
            <person name="Tsui S.K.W."/>
        </authorList>
    </citation>
    <scope>NUCLEOTIDE SEQUENCE [LARGE SCALE GENOMIC DNA]</scope>
    <source>
        <strain evidence="2">PWHHKU_190912</strain>
    </source>
</reference>
<keyword evidence="3" id="KW-1185">Reference proteome</keyword>
<name>A0ABQ8SY62_PERAM</name>
<feature type="compositionally biased region" description="Basic and acidic residues" evidence="1">
    <location>
        <begin position="182"/>
        <end position="200"/>
    </location>
</feature>
<dbReference type="Proteomes" id="UP001148838">
    <property type="component" value="Unassembled WGS sequence"/>
</dbReference>
<protein>
    <submittedName>
        <fullName evidence="2">Uncharacterized protein</fullName>
    </submittedName>
</protein>
<organism evidence="2 3">
    <name type="scientific">Periplaneta americana</name>
    <name type="common">American cockroach</name>
    <name type="synonym">Blatta americana</name>
    <dbReference type="NCBI Taxonomy" id="6978"/>
    <lineage>
        <taxon>Eukaryota</taxon>
        <taxon>Metazoa</taxon>
        <taxon>Ecdysozoa</taxon>
        <taxon>Arthropoda</taxon>
        <taxon>Hexapoda</taxon>
        <taxon>Insecta</taxon>
        <taxon>Pterygota</taxon>
        <taxon>Neoptera</taxon>
        <taxon>Polyneoptera</taxon>
        <taxon>Dictyoptera</taxon>
        <taxon>Blattodea</taxon>
        <taxon>Blattoidea</taxon>
        <taxon>Blattidae</taxon>
        <taxon>Blattinae</taxon>
        <taxon>Periplaneta</taxon>
    </lineage>
</organism>
<proteinExistence type="predicted"/>
<evidence type="ECO:0000313" key="2">
    <source>
        <dbReference type="EMBL" id="KAJ4439153.1"/>
    </source>
</evidence>
<dbReference type="EMBL" id="JAJSOF020000019">
    <property type="protein sequence ID" value="KAJ4439153.1"/>
    <property type="molecule type" value="Genomic_DNA"/>
</dbReference>